<feature type="transmembrane region" description="Helical" evidence="1">
    <location>
        <begin position="29"/>
        <end position="51"/>
    </location>
</feature>
<sequence length="400" mass="45118">MLDARKDDGFRGALRAFGASVARGASTFYWRHAGIVAFLSLAGFTIAFLAIAQLRPIYNWDALPYIAASVRDQFGSAEEIHQHAYSILQQATSVEEFTELTQLDAYRQRQFTDATAFMSMLGMYEIKWLYISLLQVLERFVGPLAAFDVINAVALIILSVSIVLWLSATRLSGFAPLVVALMFVLQLQGFAVTQQPDFLGNTLLIAALLGYDRERNWLGSALLFLAILTRPDQIAVAGILMALAWYLGDRNIRIFALTFAVSFVCWRIADHSVHSIGWWPHFWFSTYQIQEDMTNFRPDFSLKVYLTAIALNLYRSLFHNTWLAAYVIALSLGVRIYFRHAVPDVRSQILLLTCLLSVAAKYVIFPLHDGRIYFAPLFVFFLIALKVLSNASASAPLRER</sequence>
<keyword evidence="3" id="KW-1185">Reference proteome</keyword>
<feature type="transmembrane region" description="Helical" evidence="1">
    <location>
        <begin position="116"/>
        <end position="137"/>
    </location>
</feature>
<name>A0ABT0ITD4_9HYPH</name>
<accession>A0ABT0ITD4</accession>
<evidence type="ECO:0000313" key="3">
    <source>
        <dbReference type="Proteomes" id="UP001202827"/>
    </source>
</evidence>
<comment type="caution">
    <text evidence="2">The sequence shown here is derived from an EMBL/GenBank/DDBJ whole genome shotgun (WGS) entry which is preliminary data.</text>
</comment>
<keyword evidence="1" id="KW-1133">Transmembrane helix</keyword>
<feature type="transmembrane region" description="Helical" evidence="1">
    <location>
        <begin position="321"/>
        <end position="338"/>
    </location>
</feature>
<dbReference type="RefSeq" id="WP_248683677.1">
    <property type="nucleotide sequence ID" value="NZ_JALPRY010000015.1"/>
</dbReference>
<keyword evidence="1" id="KW-0812">Transmembrane</keyword>
<keyword evidence="1" id="KW-0472">Membrane</keyword>
<proteinExistence type="predicted"/>
<gene>
    <name evidence="2" type="ORF">M0654_14095</name>
</gene>
<dbReference type="EMBL" id="JALPRY010000015">
    <property type="protein sequence ID" value="MCK8781114.1"/>
    <property type="molecule type" value="Genomic_DNA"/>
</dbReference>
<dbReference type="Proteomes" id="UP001202827">
    <property type="component" value="Unassembled WGS sequence"/>
</dbReference>
<reference evidence="2 3" key="1">
    <citation type="submission" date="2022-04" db="EMBL/GenBank/DDBJ databases">
        <title>Rhizobium coralii sp. nov., isolated from coral Turbinaria peltata.</title>
        <authorList>
            <person name="Sun H."/>
        </authorList>
    </citation>
    <scope>NUCLEOTIDE SEQUENCE [LARGE SCALE GENOMIC DNA]</scope>
    <source>
        <strain evidence="2 3">NTR19</strain>
    </source>
</reference>
<organism evidence="2 3">
    <name type="scientific">Neorhizobium turbinariae</name>
    <dbReference type="NCBI Taxonomy" id="2937795"/>
    <lineage>
        <taxon>Bacteria</taxon>
        <taxon>Pseudomonadati</taxon>
        <taxon>Pseudomonadota</taxon>
        <taxon>Alphaproteobacteria</taxon>
        <taxon>Hyphomicrobiales</taxon>
        <taxon>Rhizobiaceae</taxon>
        <taxon>Rhizobium/Agrobacterium group</taxon>
        <taxon>Neorhizobium</taxon>
    </lineage>
</organism>
<protein>
    <recommendedName>
        <fullName evidence="4">DUF2029 domain-containing protein</fullName>
    </recommendedName>
</protein>
<feature type="transmembrane region" description="Helical" evidence="1">
    <location>
        <begin position="373"/>
        <end position="393"/>
    </location>
</feature>
<evidence type="ECO:0000313" key="2">
    <source>
        <dbReference type="EMBL" id="MCK8781114.1"/>
    </source>
</evidence>
<evidence type="ECO:0008006" key="4">
    <source>
        <dbReference type="Google" id="ProtNLM"/>
    </source>
</evidence>
<feature type="transmembrane region" description="Helical" evidence="1">
    <location>
        <begin position="174"/>
        <end position="193"/>
    </location>
</feature>
<feature type="transmembrane region" description="Helical" evidence="1">
    <location>
        <begin position="149"/>
        <end position="167"/>
    </location>
</feature>
<evidence type="ECO:0000256" key="1">
    <source>
        <dbReference type="SAM" id="Phobius"/>
    </source>
</evidence>
<feature type="transmembrane region" description="Helical" evidence="1">
    <location>
        <begin position="221"/>
        <end position="245"/>
    </location>
</feature>
<feature type="transmembrane region" description="Helical" evidence="1">
    <location>
        <begin position="350"/>
        <end position="367"/>
    </location>
</feature>